<feature type="transmembrane region" description="Helical" evidence="1">
    <location>
        <begin position="82"/>
        <end position="103"/>
    </location>
</feature>
<evidence type="ECO:0000256" key="1">
    <source>
        <dbReference type="SAM" id="Phobius"/>
    </source>
</evidence>
<proteinExistence type="predicted"/>
<sequence>MYEDFVSNTENDKIVENIFTILGYSMLTLVVYGTLVWAYYNSDKNQFLFISAFSLFVLFYAIIIISIVVINKNNYDALSYTLLFGITIFVIFTTFFVCVFFILKNFNLISSPSPTRNQDILMNPDYRRVANIGS</sequence>
<dbReference type="EMBL" id="MN740480">
    <property type="protein sequence ID" value="QHU29071.1"/>
    <property type="molecule type" value="Genomic_DNA"/>
</dbReference>
<reference evidence="2" key="1">
    <citation type="journal article" date="2020" name="Nature">
        <title>Giant virus diversity and host interactions through global metagenomics.</title>
        <authorList>
            <person name="Schulz F."/>
            <person name="Roux S."/>
            <person name="Paez-Espino D."/>
            <person name="Jungbluth S."/>
            <person name="Walsh D.A."/>
            <person name="Denef V.J."/>
            <person name="McMahon K.D."/>
            <person name="Konstantinidis K.T."/>
            <person name="Eloe-Fadrosh E.A."/>
            <person name="Kyrpides N.C."/>
            <person name="Woyke T."/>
        </authorList>
    </citation>
    <scope>NUCLEOTIDE SEQUENCE</scope>
    <source>
        <strain evidence="2">GVMAG-M-3300027804-47</strain>
    </source>
</reference>
<protein>
    <submittedName>
        <fullName evidence="2">Uncharacterized protein</fullName>
    </submittedName>
</protein>
<accession>A0A6C0LHA7</accession>
<keyword evidence="1" id="KW-1133">Transmembrane helix</keyword>
<keyword evidence="1" id="KW-0472">Membrane</keyword>
<feature type="transmembrane region" description="Helical" evidence="1">
    <location>
        <begin position="47"/>
        <end position="70"/>
    </location>
</feature>
<name>A0A6C0LHA7_9ZZZZ</name>
<evidence type="ECO:0000313" key="2">
    <source>
        <dbReference type="EMBL" id="QHU29071.1"/>
    </source>
</evidence>
<dbReference type="AlphaFoldDB" id="A0A6C0LHA7"/>
<feature type="transmembrane region" description="Helical" evidence="1">
    <location>
        <begin position="18"/>
        <end position="40"/>
    </location>
</feature>
<keyword evidence="1" id="KW-0812">Transmembrane</keyword>
<organism evidence="2">
    <name type="scientific">viral metagenome</name>
    <dbReference type="NCBI Taxonomy" id="1070528"/>
    <lineage>
        <taxon>unclassified sequences</taxon>
        <taxon>metagenomes</taxon>
        <taxon>organismal metagenomes</taxon>
    </lineage>
</organism>